<dbReference type="HOGENOM" id="CLU_041799_2_2_3"/>
<dbReference type="AlphaFoldDB" id="E0UF22"/>
<dbReference type="Pfam" id="PF01878">
    <property type="entry name" value="EVE"/>
    <property type="match status" value="1"/>
</dbReference>
<dbReference type="EMBL" id="CP002198">
    <property type="protein sequence ID" value="ADN14274.1"/>
    <property type="molecule type" value="Genomic_DNA"/>
</dbReference>
<dbReference type="InterPro" id="IPR015947">
    <property type="entry name" value="PUA-like_sf"/>
</dbReference>
<dbReference type="RefSeq" id="WP_013322379.1">
    <property type="nucleotide sequence ID" value="NC_014501.1"/>
</dbReference>
<dbReference type="InterPro" id="IPR052181">
    <property type="entry name" value="5hmC_binding"/>
</dbReference>
<protein>
    <recommendedName>
        <fullName evidence="1">EVE domain-containing protein</fullName>
    </recommendedName>
</protein>
<dbReference type="InterPro" id="IPR002740">
    <property type="entry name" value="EVE_domain"/>
</dbReference>
<proteinExistence type="predicted"/>
<dbReference type="Proteomes" id="UP000008206">
    <property type="component" value="Chromosome"/>
</dbReference>
<sequence>MTNYWLMKSEPNVYSITDLKKEGKTIWDGVRNYQARNFLRQMQPGDLCFFYHSNVTPPGIVGLMQVVESDVIDPTQFDSQSPYYDAQSCLESPRWQTVIVEFVKVFPEMISLTTLKQMFHQEELLLIRRGNRLSVMPVAKKVADQILQIAQQ</sequence>
<organism evidence="2 3">
    <name type="scientific">Gloeothece verrucosa (strain PCC 7822)</name>
    <name type="common">Cyanothece sp. (strain PCC 7822)</name>
    <dbReference type="NCBI Taxonomy" id="497965"/>
    <lineage>
        <taxon>Bacteria</taxon>
        <taxon>Bacillati</taxon>
        <taxon>Cyanobacteriota</taxon>
        <taxon>Cyanophyceae</taxon>
        <taxon>Oscillatoriophycideae</taxon>
        <taxon>Chroococcales</taxon>
        <taxon>Aphanothecaceae</taxon>
        <taxon>Gloeothece</taxon>
        <taxon>Gloeothece verrucosa</taxon>
    </lineage>
</organism>
<reference evidence="3" key="1">
    <citation type="journal article" date="2011" name="MBio">
        <title>Novel metabolic attributes of the genus Cyanothece, comprising a group of unicellular nitrogen-fixing Cyanobacteria.</title>
        <authorList>
            <person name="Bandyopadhyay A."/>
            <person name="Elvitigala T."/>
            <person name="Welsh E."/>
            <person name="Stockel J."/>
            <person name="Liberton M."/>
            <person name="Min H."/>
            <person name="Sherman L.A."/>
            <person name="Pakrasi H.B."/>
        </authorList>
    </citation>
    <scope>NUCLEOTIDE SEQUENCE [LARGE SCALE GENOMIC DNA]</scope>
    <source>
        <strain evidence="3">PCC 7822</strain>
    </source>
</reference>
<dbReference type="STRING" id="497965.Cyan7822_2296"/>
<keyword evidence="3" id="KW-1185">Reference proteome</keyword>
<dbReference type="CDD" id="cd21133">
    <property type="entry name" value="EVE"/>
    <property type="match status" value="1"/>
</dbReference>
<name>E0UF22_GLOV7</name>
<gene>
    <name evidence="2" type="ordered locus">Cyan7822_2296</name>
</gene>
<evidence type="ECO:0000313" key="3">
    <source>
        <dbReference type="Proteomes" id="UP000008206"/>
    </source>
</evidence>
<dbReference type="Gene3D" id="3.10.590.10">
    <property type="entry name" value="ph1033 like domains"/>
    <property type="match status" value="1"/>
</dbReference>
<dbReference type="KEGG" id="cyj:Cyan7822_2296"/>
<dbReference type="InterPro" id="IPR047197">
    <property type="entry name" value="THYN1-like_EVE"/>
</dbReference>
<dbReference type="PANTHER" id="PTHR14087">
    <property type="entry name" value="THYMOCYTE NUCLEAR PROTEIN 1"/>
    <property type="match status" value="1"/>
</dbReference>
<accession>E0UF22</accession>
<dbReference type="PANTHER" id="PTHR14087:SF7">
    <property type="entry name" value="THYMOCYTE NUCLEAR PROTEIN 1"/>
    <property type="match status" value="1"/>
</dbReference>
<dbReference type="eggNOG" id="COG2947">
    <property type="taxonomic scope" value="Bacteria"/>
</dbReference>
<dbReference type="SUPFAM" id="SSF88697">
    <property type="entry name" value="PUA domain-like"/>
    <property type="match status" value="1"/>
</dbReference>
<evidence type="ECO:0000313" key="2">
    <source>
        <dbReference type="EMBL" id="ADN14274.1"/>
    </source>
</evidence>
<evidence type="ECO:0000259" key="1">
    <source>
        <dbReference type="Pfam" id="PF01878"/>
    </source>
</evidence>
<feature type="domain" description="EVE" evidence="1">
    <location>
        <begin position="3"/>
        <end position="148"/>
    </location>
</feature>